<comment type="caution">
    <text evidence="2">The sequence shown here is derived from an EMBL/GenBank/DDBJ whole genome shotgun (WGS) entry which is preliminary data.</text>
</comment>
<keyword evidence="3" id="KW-1185">Reference proteome</keyword>
<dbReference type="STRING" id="1423738.FC84_GL001587"/>
<dbReference type="PATRIC" id="fig|1423738.3.peg.1605"/>
<gene>
    <name evidence="2" type="ORF">FC84_GL001587</name>
</gene>
<evidence type="ECO:0000313" key="3">
    <source>
        <dbReference type="Proteomes" id="UP000051813"/>
    </source>
</evidence>
<dbReference type="Pfam" id="PF18667">
    <property type="entry name" value="BppU_IgG"/>
    <property type="match status" value="1"/>
</dbReference>
<dbReference type="InterPro" id="IPR041531">
    <property type="entry name" value="BppU_IgG"/>
</dbReference>
<feature type="domain" description="Baseplate upper protein immunoglobulin like" evidence="1">
    <location>
        <begin position="57"/>
        <end position="148"/>
    </location>
</feature>
<evidence type="ECO:0000259" key="1">
    <source>
        <dbReference type="Pfam" id="PF18667"/>
    </source>
</evidence>
<reference evidence="2 3" key="1">
    <citation type="journal article" date="2015" name="Genome Announc.">
        <title>Expanding the biotechnology potential of lactobacilli through comparative genomics of 213 strains and associated genera.</title>
        <authorList>
            <person name="Sun Z."/>
            <person name="Harris H.M."/>
            <person name="McCann A."/>
            <person name="Guo C."/>
            <person name="Argimon S."/>
            <person name="Zhang W."/>
            <person name="Yang X."/>
            <person name="Jeffery I.B."/>
            <person name="Cooney J.C."/>
            <person name="Kagawa T.F."/>
            <person name="Liu W."/>
            <person name="Song Y."/>
            <person name="Salvetti E."/>
            <person name="Wrobel A."/>
            <person name="Rasinkangas P."/>
            <person name="Parkhill J."/>
            <person name="Rea M.C."/>
            <person name="O'Sullivan O."/>
            <person name="Ritari J."/>
            <person name="Douillard F.P."/>
            <person name="Paul Ross R."/>
            <person name="Yang R."/>
            <person name="Briner A.E."/>
            <person name="Felis G.E."/>
            <person name="de Vos W.M."/>
            <person name="Barrangou R."/>
            <person name="Klaenhammer T.R."/>
            <person name="Caufield P.W."/>
            <person name="Cui Y."/>
            <person name="Zhang H."/>
            <person name="O'Toole P.W."/>
        </authorList>
    </citation>
    <scope>NUCLEOTIDE SEQUENCE [LARGE SCALE GENOMIC DNA]</scope>
    <source>
        <strain evidence="2 3">DSM 20335</strain>
    </source>
</reference>
<accession>A0A0R2BV70</accession>
<dbReference type="RefSeq" id="WP_057755643.1">
    <property type="nucleotide sequence ID" value="NZ_AYYK01000004.1"/>
</dbReference>
<dbReference type="EMBL" id="AYYK01000004">
    <property type="protein sequence ID" value="KRM79411.1"/>
    <property type="molecule type" value="Genomic_DNA"/>
</dbReference>
<dbReference type="AlphaFoldDB" id="A0A0R2BV70"/>
<dbReference type="Gene3D" id="2.60.120.260">
    <property type="entry name" value="Galactose-binding domain-like"/>
    <property type="match status" value="1"/>
</dbReference>
<dbReference type="Proteomes" id="UP000051813">
    <property type="component" value="Unassembled WGS sequence"/>
</dbReference>
<organism evidence="2 3">
    <name type="scientific">Lapidilactobacillus dextrinicus DSM 20335</name>
    <dbReference type="NCBI Taxonomy" id="1423738"/>
    <lineage>
        <taxon>Bacteria</taxon>
        <taxon>Bacillati</taxon>
        <taxon>Bacillota</taxon>
        <taxon>Bacilli</taxon>
        <taxon>Lactobacillales</taxon>
        <taxon>Lactobacillaceae</taxon>
        <taxon>Lapidilactobacillus</taxon>
    </lineage>
</organism>
<protein>
    <recommendedName>
        <fullName evidence="1">Baseplate upper protein immunoglobulin like domain-containing protein</fullName>
    </recommendedName>
</protein>
<name>A0A0R2BV70_9LACO</name>
<sequence length="339" mass="36931">MKYKVYQDDVLKATVTDKKFDVVGLQPNTEYKLSVQPNNGLRDGVKQDIIVKTHSTSSIRFVIPKELAVGSTIPLRYVEYPLGLVPIGKEPAGMFGGGNEKELSAKVIDSDSEIIGRNYLLNTSLPTSSDKVHVGTASTSIYGNLSYSDGITRVTFTSGSELFYRFMSTDTTNMAKTELVAGQTYTLSADVRTDLKGGRLTWRSQHIKAGGGWSDFQTGGAVTITETLSDNVFKRINTTFTIPENTTGLFFSFQLYGSSGKPTIGSWFEFKHAKLELSDKATDWSPALEDNGVFSIAEVEADTEIISSIDFLNGSTLALQPDGNYGLTNGFVGIYSDGF</sequence>
<evidence type="ECO:0000313" key="2">
    <source>
        <dbReference type="EMBL" id="KRM79411.1"/>
    </source>
</evidence>
<dbReference type="OrthoDB" id="2299998at2"/>
<proteinExistence type="predicted"/>